<dbReference type="AlphaFoldDB" id="A0A1Q2CFI2"/>
<dbReference type="KEGG" id="tfl:RPIT_08795"/>
<proteinExistence type="predicted"/>
<sequence>MVEGLVEVQHQVASPGCAVDDGEVQARRSLETIGELRATSANSASSVTIRAAGAMSKRPSPPVQVWSEGMMSGAVFGWAVADGANDVGPAARAAAIPIAAQTPQWRLWHRFHGSSKVLH</sequence>
<evidence type="ECO:0000313" key="2">
    <source>
        <dbReference type="Proteomes" id="UP000188324"/>
    </source>
</evidence>
<organism evidence="1 2">
    <name type="scientific">Tessaracoccus flavus</name>
    <dbReference type="NCBI Taxonomy" id="1610493"/>
    <lineage>
        <taxon>Bacteria</taxon>
        <taxon>Bacillati</taxon>
        <taxon>Actinomycetota</taxon>
        <taxon>Actinomycetes</taxon>
        <taxon>Propionibacteriales</taxon>
        <taxon>Propionibacteriaceae</taxon>
        <taxon>Tessaracoccus</taxon>
    </lineage>
</organism>
<dbReference type="EMBL" id="CP019605">
    <property type="protein sequence ID" value="AQP44876.1"/>
    <property type="molecule type" value="Genomic_DNA"/>
</dbReference>
<accession>A0A1Q2CFI2</accession>
<evidence type="ECO:0000313" key="1">
    <source>
        <dbReference type="EMBL" id="AQP44876.1"/>
    </source>
</evidence>
<name>A0A1Q2CFI2_9ACTN</name>
<dbReference type="RefSeq" id="WP_077342378.1">
    <property type="nucleotide sequence ID" value="NZ_CP019605.1"/>
</dbReference>
<gene>
    <name evidence="1" type="ORF">RPIT_08795</name>
</gene>
<dbReference type="STRING" id="1610493.RPIT_08795"/>
<keyword evidence="2" id="KW-1185">Reference proteome</keyword>
<reference evidence="1 2" key="1">
    <citation type="journal article" date="2016" name="Int. J. Syst. Evol. Microbiol.">
        <title>Tessaracoccus flavus sp. nov., isolated from the drainage system of a lindane-producing factory.</title>
        <authorList>
            <person name="Kumari R."/>
            <person name="Singh P."/>
            <person name="Schumann P."/>
            <person name="Lal R."/>
        </authorList>
    </citation>
    <scope>NUCLEOTIDE SEQUENCE [LARGE SCALE GENOMIC DNA]</scope>
    <source>
        <strain evidence="1 2">RP1T</strain>
    </source>
</reference>
<protein>
    <submittedName>
        <fullName evidence="1">Uncharacterized protein</fullName>
    </submittedName>
</protein>
<dbReference type="Proteomes" id="UP000188324">
    <property type="component" value="Chromosome"/>
</dbReference>